<accession>A0A370NMK9</accession>
<dbReference type="AlphaFoldDB" id="A0A370NMK9"/>
<name>A0A370NMK9_9BURK</name>
<sequence length="186" mass="20701">MGASGSLWACITLFQKFRNSWIRCAKSWRCSVIKNASSVLFQRTILDHARKPRGFGELEAPTLLGSGVNELCGDEVRISAEIRGEVVAQLRCVSVGCLLCRASASMMCEWVPARTLSECYIGEKRLRALVAGLTETCAPLPTQFLAFKDLRALPQREKCALLPWSTLIKALEDYNIISRLPRPARQ</sequence>
<keyword evidence="3" id="KW-1185">Reference proteome</keyword>
<dbReference type="InterPro" id="IPR002871">
    <property type="entry name" value="NIF_FeS_clus_asmbl_NifU_N"/>
</dbReference>
<dbReference type="GO" id="GO:0051536">
    <property type="term" value="F:iron-sulfur cluster binding"/>
    <property type="evidence" value="ECO:0007669"/>
    <property type="project" value="InterPro"/>
</dbReference>
<dbReference type="GO" id="GO:0005506">
    <property type="term" value="F:iron ion binding"/>
    <property type="evidence" value="ECO:0007669"/>
    <property type="project" value="InterPro"/>
</dbReference>
<gene>
    <name evidence="2" type="ORF">DN412_29150</name>
</gene>
<evidence type="ECO:0000313" key="2">
    <source>
        <dbReference type="EMBL" id="RDK06847.1"/>
    </source>
</evidence>
<evidence type="ECO:0000313" key="3">
    <source>
        <dbReference type="Proteomes" id="UP000255165"/>
    </source>
</evidence>
<proteinExistence type="predicted"/>
<protein>
    <recommendedName>
        <fullName evidence="1">NIF system FeS cluster assembly NifU N-terminal domain-containing protein</fullName>
    </recommendedName>
</protein>
<dbReference type="CDD" id="cd06664">
    <property type="entry name" value="IscU_like"/>
    <property type="match status" value="1"/>
</dbReference>
<dbReference type="Pfam" id="PF01592">
    <property type="entry name" value="NifU_N"/>
    <property type="match status" value="1"/>
</dbReference>
<dbReference type="SUPFAM" id="SSF82649">
    <property type="entry name" value="SufE/NifU"/>
    <property type="match status" value="1"/>
</dbReference>
<dbReference type="Gene3D" id="3.90.1010.10">
    <property type="match status" value="1"/>
</dbReference>
<dbReference type="GO" id="GO:0016226">
    <property type="term" value="P:iron-sulfur cluster assembly"/>
    <property type="evidence" value="ECO:0007669"/>
    <property type="project" value="InterPro"/>
</dbReference>
<dbReference type="RefSeq" id="WP_115214747.1">
    <property type="nucleotide sequence ID" value="NZ_QKWJ01000053.1"/>
</dbReference>
<dbReference type="PANTHER" id="PTHR10093">
    <property type="entry name" value="IRON-SULFUR CLUSTER ASSEMBLY ENZYME NIFU HOMOLOG"/>
    <property type="match status" value="1"/>
</dbReference>
<dbReference type="Proteomes" id="UP000255165">
    <property type="component" value="Unassembled WGS sequence"/>
</dbReference>
<dbReference type="EMBL" id="QKWJ01000053">
    <property type="protein sequence ID" value="RDK06847.1"/>
    <property type="molecule type" value="Genomic_DNA"/>
</dbReference>
<comment type="caution">
    <text evidence="2">The sequence shown here is derived from an EMBL/GenBank/DDBJ whole genome shotgun (WGS) entry which is preliminary data.</text>
</comment>
<organism evidence="2 3">
    <name type="scientific">Cupriavidus lacunae</name>
    <dbReference type="NCBI Taxonomy" id="2666307"/>
    <lineage>
        <taxon>Bacteria</taxon>
        <taxon>Pseudomonadati</taxon>
        <taxon>Pseudomonadota</taxon>
        <taxon>Betaproteobacteria</taxon>
        <taxon>Burkholderiales</taxon>
        <taxon>Burkholderiaceae</taxon>
        <taxon>Cupriavidus</taxon>
    </lineage>
</organism>
<feature type="domain" description="NIF system FeS cluster assembly NifU N-terminal" evidence="1">
    <location>
        <begin position="42"/>
        <end position="126"/>
    </location>
</feature>
<reference evidence="3" key="1">
    <citation type="submission" date="2018-06" db="EMBL/GenBank/DDBJ databases">
        <authorList>
            <person name="Feng T."/>
            <person name="Jeon C.O."/>
        </authorList>
    </citation>
    <scope>NUCLEOTIDE SEQUENCE [LARGE SCALE GENOMIC DNA]</scope>
    <source>
        <strain evidence="3">S23</strain>
    </source>
</reference>
<evidence type="ECO:0000259" key="1">
    <source>
        <dbReference type="Pfam" id="PF01592"/>
    </source>
</evidence>